<dbReference type="GO" id="GO:0003677">
    <property type="term" value="F:DNA binding"/>
    <property type="evidence" value="ECO:0007669"/>
    <property type="project" value="UniProtKB-KW"/>
</dbReference>
<dbReference type="GO" id="GO:0005634">
    <property type="term" value="C:nucleus"/>
    <property type="evidence" value="ECO:0007669"/>
    <property type="project" value="UniProtKB-SubCell"/>
</dbReference>
<dbReference type="Proteomes" id="UP000186922">
    <property type="component" value="Unassembled WGS sequence"/>
</dbReference>
<comment type="caution">
    <text evidence="14">The sequence shown here is derived from an EMBL/GenBank/DDBJ whole genome shotgun (WGS) entry which is preliminary data.</text>
</comment>
<protein>
    <submittedName>
        <fullName evidence="14">Uncharacterized protein</fullName>
    </submittedName>
</protein>
<dbReference type="InterPro" id="IPR038718">
    <property type="entry name" value="SNF2-like_sf"/>
</dbReference>
<dbReference type="PANTHER" id="PTHR45623">
    <property type="entry name" value="CHROMODOMAIN-HELICASE-DNA-BINDING PROTEIN 3-RELATED-RELATED"/>
    <property type="match status" value="1"/>
</dbReference>
<dbReference type="InterPro" id="IPR014001">
    <property type="entry name" value="Helicase_ATP-bd"/>
</dbReference>
<keyword evidence="7" id="KW-0156">Chromatin regulator</keyword>
<feature type="region of interest" description="Disordered" evidence="10">
    <location>
        <begin position="1"/>
        <end position="190"/>
    </location>
</feature>
<dbReference type="GO" id="GO:0016887">
    <property type="term" value="F:ATP hydrolysis activity"/>
    <property type="evidence" value="ECO:0007669"/>
    <property type="project" value="TreeGrafter"/>
</dbReference>
<keyword evidence="15" id="KW-1185">Reference proteome</keyword>
<dbReference type="SMART" id="SM00490">
    <property type="entry name" value="HELICc"/>
    <property type="match status" value="1"/>
</dbReference>
<dbReference type="InterPro" id="IPR027417">
    <property type="entry name" value="P-loop_NTPase"/>
</dbReference>
<dbReference type="SUPFAM" id="SSF46689">
    <property type="entry name" value="Homeodomain-like"/>
    <property type="match status" value="2"/>
</dbReference>
<keyword evidence="6" id="KW-0067">ATP-binding</keyword>
<dbReference type="InterPro" id="IPR036306">
    <property type="entry name" value="ISWI_HAND-dom_sf"/>
</dbReference>
<sequence length="1397" mass="158535">MTARSLRSGKSVQYTDPSTEDDSEDEKGPAYHGRSGRRERLISARKAAELFDDENEEDEDEDEGPAFSPRKTRGSTAAATSSAHERATVQDNSEEFVELDERKLRQSLRVAGKPRLSRRTKTDDEVESGTRDSQDRDSQNSDRSQPRARKRKHHGKSTTRQIKKKIKAKPKKKHVMGKQRLQAAGYGTDSDVSKKKRLEFLLKQSEEFAHLIATGNANKKQKKTRRKTVQVSQPDSSQGTDHRHARRGSSDDDEAEETLTDTIRFEKTPFYIAGGEMRDYQIRGLNWLISLYENSINGILADEMGLGKTLQTIAVLGYMYNVKKRDEPHLVIAPKSTLSNWKNEFSRWCPSLDSAILLGTKEERAEFINESKKNRQWDVLITSYEIAIKEQGFIRRHRWGYLVVDEAHRIKNEASLLASVVRTFSSLHRLLLTGTPLQNNLHELWALLNFLLPDIFQSADDFDNWFGNEEGKTDGKSDDINLVERLHSILRPFLLRRVKAEVEKNLPPKTEVKLFVGLTEMQRLWYKQVLLRDITLLNSKQQANRTALHNVLMHLRKVCDHPYLFEGAEPGPPYTTEQHLVDNSGKMVVLHKLLIRLKEKGSRVLIFSQMTRLLDILEDYCGWAKYEYCRLDGSTAHEDREISIKEFNTPSSSKFIFLLSTRAGGLGINLVSADTVILFDSDWNPQVDLQAMDRVHRIGQTRPVTVFRLITEGTVEEYIIERAEKKLRLDALVIQSGRLVDPETNRLGKDDLFNMIRHGAQKIISNAELENIQNEDIDVLIEKSKAKAEELAKKYGELTEENLRGFVNDTADKDYYNFGGEDFRKMQTSRTAKLDEIEQGWIALPKRERKNLHDPSTLFSNAGTSRESPPTFGDRKKPKPPVVRAPYQHKFLDIHFAPPRLNELLDRELFAYRRVAGWTVDDDPEASREEKEKLKIEKAKLVTAQPLTTEEEDEKRRLLGEVFSGWTRTDFQKLLKGLDNHSINEVEKIAAFVERKPVEEVRRYLAVFAERYKTLPDSAKIYMRIQRGMERQDRQKRRREAIKIKLAGLNFPQLDLKVPYPPGHNKAQQVGLCVGGNTVRMTWSEEADRHLLCMYAEACKEFRDDSDEMFGFIRDKIHTSREFLFNNMMRSLPMEKVKERLETLLGWVVKDVYPMGIKILTENRSGSSTIPSTSATFVKPKNTASKYMVPAASSPTVVVQNSTQQSFPKSFTLQCADGSVGSGKGQFVLKGPSMIVPYENKSGAKMAAETSGTEFTMKDISVTKDGDSEVRTFVMLPQVQVPHPETIKLSGILASSSKKPSVKRNPGSVERASAKDLPTGRSKLKSPGSTKKSVNDGKTKVPEWAKPGTSTGVHLSSSKVSKLKLKRKAGSDGSDADEGIVLLEVSPPKKLAGDERV</sequence>
<dbReference type="InterPro" id="IPR009057">
    <property type="entry name" value="Homeodomain-like_sf"/>
</dbReference>
<evidence type="ECO:0000259" key="12">
    <source>
        <dbReference type="PROSITE" id="PS51194"/>
    </source>
</evidence>
<evidence type="ECO:0000256" key="1">
    <source>
        <dbReference type="ARBA" id="ARBA00004123"/>
    </source>
</evidence>
<evidence type="ECO:0000256" key="9">
    <source>
        <dbReference type="ARBA" id="ARBA00023242"/>
    </source>
</evidence>
<feature type="compositionally biased region" description="Basic residues" evidence="10">
    <location>
        <begin position="219"/>
        <end position="228"/>
    </location>
</feature>
<evidence type="ECO:0000256" key="8">
    <source>
        <dbReference type="ARBA" id="ARBA00023125"/>
    </source>
</evidence>
<accession>A0A1D1VCI1</accession>
<dbReference type="GO" id="GO:0004386">
    <property type="term" value="F:helicase activity"/>
    <property type="evidence" value="ECO:0007669"/>
    <property type="project" value="UniProtKB-KW"/>
</dbReference>
<feature type="region of interest" description="Disordered" evidence="10">
    <location>
        <begin position="853"/>
        <end position="880"/>
    </location>
</feature>
<dbReference type="OrthoDB" id="5857104at2759"/>
<dbReference type="FunFam" id="3.40.50.300:FF:000082">
    <property type="entry name" value="ISWI chromatin remodeling complex ATPase ISW1"/>
    <property type="match status" value="1"/>
</dbReference>
<dbReference type="InterPro" id="IPR001650">
    <property type="entry name" value="Helicase_C-like"/>
</dbReference>
<dbReference type="Gene3D" id="1.10.1040.30">
    <property type="entry name" value="ISWI, HAND domain"/>
    <property type="match status" value="1"/>
</dbReference>
<dbReference type="SMART" id="SM00487">
    <property type="entry name" value="DEXDc"/>
    <property type="match status" value="1"/>
</dbReference>
<dbReference type="Pfam" id="PF09111">
    <property type="entry name" value="SLIDE"/>
    <property type="match status" value="1"/>
</dbReference>
<gene>
    <name evidence="14" type="primary">RvY_09726-1</name>
    <name evidence="14" type="synonym">RvY_09726.1</name>
    <name evidence="14" type="ORF">RvY_09726</name>
</gene>
<dbReference type="Pfam" id="PF09110">
    <property type="entry name" value="HAND"/>
    <property type="match status" value="1"/>
</dbReference>
<evidence type="ECO:0000256" key="6">
    <source>
        <dbReference type="ARBA" id="ARBA00022840"/>
    </source>
</evidence>
<dbReference type="Pfam" id="PF00271">
    <property type="entry name" value="Helicase_C"/>
    <property type="match status" value="1"/>
</dbReference>
<dbReference type="GO" id="GO:0005524">
    <property type="term" value="F:ATP binding"/>
    <property type="evidence" value="ECO:0007669"/>
    <property type="project" value="UniProtKB-KW"/>
</dbReference>
<reference evidence="14 15" key="1">
    <citation type="journal article" date="2016" name="Nat. Commun.">
        <title>Extremotolerant tardigrade genome and improved radiotolerance of human cultured cells by tardigrade-unique protein.</title>
        <authorList>
            <person name="Hashimoto T."/>
            <person name="Horikawa D.D."/>
            <person name="Saito Y."/>
            <person name="Kuwahara H."/>
            <person name="Kozuka-Hata H."/>
            <person name="Shin-I T."/>
            <person name="Minakuchi Y."/>
            <person name="Ohishi K."/>
            <person name="Motoyama A."/>
            <person name="Aizu T."/>
            <person name="Enomoto A."/>
            <person name="Kondo K."/>
            <person name="Tanaka S."/>
            <person name="Hara Y."/>
            <person name="Koshikawa S."/>
            <person name="Sagara H."/>
            <person name="Miura T."/>
            <person name="Yokobori S."/>
            <person name="Miyagawa K."/>
            <person name="Suzuki Y."/>
            <person name="Kubo T."/>
            <person name="Oyama M."/>
            <person name="Kohara Y."/>
            <person name="Fujiyama A."/>
            <person name="Arakawa K."/>
            <person name="Katayama T."/>
            <person name="Toyoda A."/>
            <person name="Kunieda T."/>
        </authorList>
    </citation>
    <scope>NUCLEOTIDE SEQUENCE [LARGE SCALE GENOMIC DNA]</scope>
    <source>
        <strain evidence="14 15">YOKOZUNA-1</strain>
    </source>
</reference>
<dbReference type="GO" id="GO:0140658">
    <property type="term" value="F:ATP-dependent chromatin remodeler activity"/>
    <property type="evidence" value="ECO:0007669"/>
    <property type="project" value="TreeGrafter"/>
</dbReference>
<dbReference type="PROSITE" id="PS00690">
    <property type="entry name" value="DEAH_ATP_HELICASE"/>
    <property type="match status" value="1"/>
</dbReference>
<dbReference type="GO" id="GO:0042393">
    <property type="term" value="F:histone binding"/>
    <property type="evidence" value="ECO:0007669"/>
    <property type="project" value="TreeGrafter"/>
</dbReference>
<dbReference type="Pfam" id="PF00176">
    <property type="entry name" value="SNF2-rel_dom"/>
    <property type="match status" value="1"/>
</dbReference>
<dbReference type="GO" id="GO:0034728">
    <property type="term" value="P:nucleosome organization"/>
    <property type="evidence" value="ECO:0007669"/>
    <property type="project" value="TreeGrafter"/>
</dbReference>
<feature type="domain" description="Helicase C-terminal" evidence="12">
    <location>
        <begin position="589"/>
        <end position="740"/>
    </location>
</feature>
<dbReference type="InterPro" id="IPR000330">
    <property type="entry name" value="SNF2_N"/>
</dbReference>
<dbReference type="InterPro" id="IPR044754">
    <property type="entry name" value="Isw1/2_DEXHc"/>
</dbReference>
<dbReference type="SUPFAM" id="SSF52540">
    <property type="entry name" value="P-loop containing nucleoside triphosphate hydrolases"/>
    <property type="match status" value="2"/>
</dbReference>
<dbReference type="GO" id="GO:0000785">
    <property type="term" value="C:chromatin"/>
    <property type="evidence" value="ECO:0007669"/>
    <property type="project" value="TreeGrafter"/>
</dbReference>
<name>A0A1D1VCI1_RAMVA</name>
<dbReference type="InterPro" id="IPR002464">
    <property type="entry name" value="DNA/RNA_helicase_DEAH_CS"/>
</dbReference>
<evidence type="ECO:0000313" key="15">
    <source>
        <dbReference type="Proteomes" id="UP000186922"/>
    </source>
</evidence>
<dbReference type="GO" id="GO:0031491">
    <property type="term" value="F:nucleosome binding"/>
    <property type="evidence" value="ECO:0007669"/>
    <property type="project" value="InterPro"/>
</dbReference>
<keyword evidence="9" id="KW-0539">Nucleus</keyword>
<feature type="compositionally biased region" description="Basic and acidic residues" evidence="10">
    <location>
        <begin position="36"/>
        <end position="49"/>
    </location>
</feature>
<evidence type="ECO:0000313" key="14">
    <source>
        <dbReference type="EMBL" id="GAU98600.1"/>
    </source>
</evidence>
<comment type="subcellular location">
    <subcellularLocation>
        <location evidence="1">Nucleus</location>
    </subcellularLocation>
</comment>
<keyword evidence="5" id="KW-0347">Helicase</keyword>
<dbReference type="PROSITE" id="PS51192">
    <property type="entry name" value="HELICASE_ATP_BIND_1"/>
    <property type="match status" value="1"/>
</dbReference>
<dbReference type="PROSITE" id="PS51194">
    <property type="entry name" value="HELICASE_CTER"/>
    <property type="match status" value="1"/>
</dbReference>
<evidence type="ECO:0000256" key="7">
    <source>
        <dbReference type="ARBA" id="ARBA00022853"/>
    </source>
</evidence>
<evidence type="ECO:0000256" key="10">
    <source>
        <dbReference type="SAM" id="MobiDB-lite"/>
    </source>
</evidence>
<dbReference type="SUPFAM" id="SSF101224">
    <property type="entry name" value="HAND domain of the nucleosome remodeling ATPase ISWI"/>
    <property type="match status" value="1"/>
</dbReference>
<comment type="similarity">
    <text evidence="2">Belongs to the SNF2/RAD54 helicase family. ISWI subfamily.</text>
</comment>
<dbReference type="InterPro" id="IPR017884">
    <property type="entry name" value="SANT_dom"/>
</dbReference>
<dbReference type="CDD" id="cd17997">
    <property type="entry name" value="DEXHc_SMARCA1_SMARCA5"/>
    <property type="match status" value="1"/>
</dbReference>
<dbReference type="FunFam" id="3.40.50.10810:FF:000005">
    <property type="entry name" value="Photoperiod-independent early flowering 1"/>
    <property type="match status" value="1"/>
</dbReference>
<dbReference type="Gene3D" id="3.40.50.300">
    <property type="entry name" value="P-loop containing nucleotide triphosphate hydrolases"/>
    <property type="match status" value="1"/>
</dbReference>
<evidence type="ECO:0000259" key="13">
    <source>
        <dbReference type="PROSITE" id="PS51293"/>
    </source>
</evidence>
<feature type="compositionally biased region" description="Polar residues" evidence="10">
    <location>
        <begin position="857"/>
        <end position="868"/>
    </location>
</feature>
<evidence type="ECO:0000256" key="5">
    <source>
        <dbReference type="ARBA" id="ARBA00022806"/>
    </source>
</evidence>
<dbReference type="EMBL" id="BDGG01000004">
    <property type="protein sequence ID" value="GAU98600.1"/>
    <property type="molecule type" value="Genomic_DNA"/>
</dbReference>
<dbReference type="InterPro" id="IPR049730">
    <property type="entry name" value="SNF2/RAD54-like_C"/>
</dbReference>
<feature type="compositionally biased region" description="Acidic residues" evidence="10">
    <location>
        <begin position="50"/>
        <end position="64"/>
    </location>
</feature>
<feature type="region of interest" description="Disordered" evidence="10">
    <location>
        <begin position="213"/>
        <end position="259"/>
    </location>
</feature>
<feature type="compositionally biased region" description="Basic residues" evidence="10">
    <location>
        <begin position="146"/>
        <end position="177"/>
    </location>
</feature>
<feature type="compositionally biased region" description="Basic and acidic residues" evidence="10">
    <location>
        <begin position="1333"/>
        <end position="1343"/>
    </location>
</feature>
<evidence type="ECO:0000256" key="3">
    <source>
        <dbReference type="ARBA" id="ARBA00022741"/>
    </source>
</evidence>
<dbReference type="STRING" id="947166.A0A1D1VCI1"/>
<feature type="compositionally biased region" description="Basic and acidic residues" evidence="10">
    <location>
        <begin position="120"/>
        <end position="140"/>
    </location>
</feature>
<feature type="domain" description="SANT" evidence="13">
    <location>
        <begin position="961"/>
        <end position="1013"/>
    </location>
</feature>
<evidence type="ECO:0000259" key="11">
    <source>
        <dbReference type="PROSITE" id="PS51192"/>
    </source>
</evidence>
<dbReference type="CDD" id="cd18793">
    <property type="entry name" value="SF2_C_SNF"/>
    <property type="match status" value="1"/>
</dbReference>
<organism evidence="14 15">
    <name type="scientific">Ramazzottius varieornatus</name>
    <name type="common">Water bear</name>
    <name type="synonym">Tardigrade</name>
    <dbReference type="NCBI Taxonomy" id="947166"/>
    <lineage>
        <taxon>Eukaryota</taxon>
        <taxon>Metazoa</taxon>
        <taxon>Ecdysozoa</taxon>
        <taxon>Tardigrada</taxon>
        <taxon>Eutardigrada</taxon>
        <taxon>Parachela</taxon>
        <taxon>Hypsibioidea</taxon>
        <taxon>Ramazzottiidae</taxon>
        <taxon>Ramazzottius</taxon>
    </lineage>
</organism>
<evidence type="ECO:0000256" key="2">
    <source>
        <dbReference type="ARBA" id="ARBA00009687"/>
    </source>
</evidence>
<dbReference type="Gene3D" id="3.40.50.10810">
    <property type="entry name" value="Tandem AAA-ATPase domain"/>
    <property type="match status" value="1"/>
</dbReference>
<dbReference type="Gene3D" id="1.10.10.60">
    <property type="entry name" value="Homeodomain-like"/>
    <property type="match status" value="2"/>
</dbReference>
<keyword evidence="4" id="KW-0378">Hydrolase</keyword>
<proteinExistence type="inferred from homology"/>
<evidence type="ECO:0000256" key="4">
    <source>
        <dbReference type="ARBA" id="ARBA00022801"/>
    </source>
</evidence>
<feature type="region of interest" description="Disordered" evidence="10">
    <location>
        <begin position="1291"/>
        <end position="1397"/>
    </location>
</feature>
<keyword evidence="3" id="KW-0547">Nucleotide-binding</keyword>
<keyword evidence="8" id="KW-0238">DNA-binding</keyword>
<dbReference type="PANTHER" id="PTHR45623:SF49">
    <property type="entry name" value="SWI_SNF-RELATED MATRIX-ASSOCIATED ACTIN-DEPENDENT REGULATOR OF CHROMATIN SUBFAMILY A MEMBER 5"/>
    <property type="match status" value="1"/>
</dbReference>
<dbReference type="PROSITE" id="PS51293">
    <property type="entry name" value="SANT"/>
    <property type="match status" value="1"/>
</dbReference>
<dbReference type="InterPro" id="IPR015195">
    <property type="entry name" value="SLIDE"/>
</dbReference>
<feature type="domain" description="Helicase ATP-binding" evidence="11">
    <location>
        <begin position="289"/>
        <end position="454"/>
    </location>
</feature>
<dbReference type="InterPro" id="IPR015194">
    <property type="entry name" value="ISWI_HAND-dom"/>
</dbReference>